<evidence type="ECO:0000256" key="8">
    <source>
        <dbReference type="ARBA" id="ARBA00023134"/>
    </source>
</evidence>
<dbReference type="SUPFAM" id="SSF52540">
    <property type="entry name" value="P-loop containing nucleoside triphosphate hydrolases"/>
    <property type="match status" value="1"/>
</dbReference>
<evidence type="ECO:0000256" key="3">
    <source>
        <dbReference type="ARBA" id="ARBA00020256"/>
    </source>
</evidence>
<dbReference type="GO" id="GO:0005525">
    <property type="term" value="F:GTP binding"/>
    <property type="evidence" value="ECO:0007669"/>
    <property type="project" value="UniProtKB-KW"/>
</dbReference>
<comment type="subcellular location">
    <subcellularLocation>
        <location evidence="1">Endoplasmic reticulum membrane</location>
        <topology evidence="1">Single-pass membrane protein</topology>
    </subcellularLocation>
</comment>
<dbReference type="InterPro" id="IPR019009">
    <property type="entry name" value="SRP_receptor_beta_su"/>
</dbReference>
<accession>A0A8K0G8H6</accession>
<dbReference type="InterPro" id="IPR042292">
    <property type="entry name" value="ARL15"/>
</dbReference>
<evidence type="ECO:0000256" key="4">
    <source>
        <dbReference type="ARBA" id="ARBA00022692"/>
    </source>
</evidence>
<protein>
    <recommendedName>
        <fullName evidence="3">Signal recognition particle receptor subunit beta</fullName>
    </recommendedName>
</protein>
<evidence type="ECO:0000256" key="10">
    <source>
        <dbReference type="ARBA" id="ARBA00023170"/>
    </source>
</evidence>
<comment type="similarity">
    <text evidence="2">Belongs to the SRP receptor beta subunit family.</text>
</comment>
<dbReference type="InterPro" id="IPR027417">
    <property type="entry name" value="P-loop_NTPase"/>
</dbReference>
<dbReference type="GO" id="GO:0005789">
    <property type="term" value="C:endoplasmic reticulum membrane"/>
    <property type="evidence" value="ECO:0007669"/>
    <property type="project" value="UniProtKB-SubCell"/>
</dbReference>
<dbReference type="OrthoDB" id="41266at2759"/>
<evidence type="ECO:0000256" key="11">
    <source>
        <dbReference type="SAM" id="Phobius"/>
    </source>
</evidence>
<dbReference type="CDD" id="cd04105">
    <property type="entry name" value="SR_beta"/>
    <property type="match status" value="1"/>
</dbReference>
<feature type="transmembrane region" description="Helical" evidence="11">
    <location>
        <begin position="15"/>
        <end position="35"/>
    </location>
</feature>
<dbReference type="Pfam" id="PF09439">
    <property type="entry name" value="SRPRB"/>
    <property type="match status" value="1"/>
</dbReference>
<dbReference type="PANTHER" id="PTHR46693">
    <property type="entry name" value="ADP-RIBOSYLATION FACTOR-LIKE PROTEIN 15"/>
    <property type="match status" value="1"/>
</dbReference>
<keyword evidence="4 11" id="KW-0812">Transmembrane</keyword>
<evidence type="ECO:0000256" key="2">
    <source>
        <dbReference type="ARBA" id="ARBA00005619"/>
    </source>
</evidence>
<keyword evidence="8" id="KW-0342">GTP-binding</keyword>
<organism evidence="12 13">
    <name type="scientific">Ignelater luminosus</name>
    <name type="common">Cucubano</name>
    <name type="synonym">Pyrophorus luminosus</name>
    <dbReference type="NCBI Taxonomy" id="2038154"/>
    <lineage>
        <taxon>Eukaryota</taxon>
        <taxon>Metazoa</taxon>
        <taxon>Ecdysozoa</taxon>
        <taxon>Arthropoda</taxon>
        <taxon>Hexapoda</taxon>
        <taxon>Insecta</taxon>
        <taxon>Pterygota</taxon>
        <taxon>Neoptera</taxon>
        <taxon>Endopterygota</taxon>
        <taxon>Coleoptera</taxon>
        <taxon>Polyphaga</taxon>
        <taxon>Elateriformia</taxon>
        <taxon>Elateroidea</taxon>
        <taxon>Elateridae</taxon>
        <taxon>Agrypninae</taxon>
        <taxon>Pyrophorini</taxon>
        <taxon>Ignelater</taxon>
    </lineage>
</organism>
<keyword evidence="6" id="KW-0256">Endoplasmic reticulum</keyword>
<keyword evidence="10" id="KW-0675">Receptor</keyword>
<gene>
    <name evidence="12" type="ORF">ILUMI_13617</name>
</gene>
<keyword evidence="13" id="KW-1185">Reference proteome</keyword>
<dbReference type="SMART" id="SM00177">
    <property type="entry name" value="ARF"/>
    <property type="match status" value="1"/>
</dbReference>
<comment type="caution">
    <text evidence="12">The sequence shown here is derived from an EMBL/GenBank/DDBJ whole genome shotgun (WGS) entry which is preliminary data.</text>
</comment>
<evidence type="ECO:0000313" key="12">
    <source>
        <dbReference type="EMBL" id="KAF2892557.1"/>
    </source>
</evidence>
<evidence type="ECO:0000256" key="1">
    <source>
        <dbReference type="ARBA" id="ARBA00004389"/>
    </source>
</evidence>
<keyword evidence="5" id="KW-0547">Nucleotide-binding</keyword>
<sequence>MDTEREPTQIENSSFSTILVALIVFLVTCVIFLLFQRRRSSRRGVLLTGLCDSGKTLLFSQLVHGKYVNTQTSMKENLGDFVTKNGVLRIIDIPGYERLRGKFVDQYKSSARCVLYVVDSLTIQKDIRDVAEFLYNILSDPSIANNISALLIVCNKQDIPLAKSTAVIKSLLEKELNALRVTKSSQLESVDQKGSNIAILGKEGKEFTFSSLSMKTDFVEANALGDGAGTVEIQKWLTNLC</sequence>
<dbReference type="Gene3D" id="3.40.50.300">
    <property type="entry name" value="P-loop containing nucleotide triphosphate hydrolases"/>
    <property type="match status" value="1"/>
</dbReference>
<proteinExistence type="inferred from homology"/>
<keyword evidence="7 11" id="KW-1133">Transmembrane helix</keyword>
<reference evidence="12" key="1">
    <citation type="submission" date="2019-08" db="EMBL/GenBank/DDBJ databases">
        <title>The genome of the North American firefly Photinus pyralis.</title>
        <authorList>
            <consortium name="Photinus pyralis genome working group"/>
            <person name="Fallon T.R."/>
            <person name="Sander Lower S.E."/>
            <person name="Weng J.-K."/>
        </authorList>
    </citation>
    <scope>NUCLEOTIDE SEQUENCE</scope>
    <source>
        <strain evidence="12">TRF0915ILg1</strain>
        <tissue evidence="12">Whole body</tissue>
    </source>
</reference>
<evidence type="ECO:0000256" key="7">
    <source>
        <dbReference type="ARBA" id="ARBA00022989"/>
    </source>
</evidence>
<dbReference type="PANTHER" id="PTHR46693:SF1">
    <property type="entry name" value="ADP-RIBOSYLATION FACTOR-LIKE PROTEIN 15"/>
    <property type="match status" value="1"/>
</dbReference>
<evidence type="ECO:0000256" key="6">
    <source>
        <dbReference type="ARBA" id="ARBA00022824"/>
    </source>
</evidence>
<dbReference type="Proteomes" id="UP000801492">
    <property type="component" value="Unassembled WGS sequence"/>
</dbReference>
<dbReference type="AlphaFoldDB" id="A0A8K0G8H6"/>
<evidence type="ECO:0000256" key="9">
    <source>
        <dbReference type="ARBA" id="ARBA00023136"/>
    </source>
</evidence>
<keyword evidence="9 11" id="KW-0472">Membrane</keyword>
<name>A0A8K0G8H6_IGNLU</name>
<evidence type="ECO:0000313" key="13">
    <source>
        <dbReference type="Proteomes" id="UP000801492"/>
    </source>
</evidence>
<dbReference type="EMBL" id="VTPC01008675">
    <property type="protein sequence ID" value="KAF2892557.1"/>
    <property type="molecule type" value="Genomic_DNA"/>
</dbReference>
<evidence type="ECO:0000256" key="5">
    <source>
        <dbReference type="ARBA" id="ARBA00022741"/>
    </source>
</evidence>